<dbReference type="GeneID" id="107070277"/>
<keyword evidence="1" id="KW-1185">Reference proteome</keyword>
<gene>
    <name evidence="2" type="primary">LOC107070277</name>
</gene>
<protein>
    <submittedName>
        <fullName evidence="2">Uncharacterized protein LOC107070277</fullName>
    </submittedName>
</protein>
<reference evidence="2" key="1">
    <citation type="submission" date="2025-08" db="UniProtKB">
        <authorList>
            <consortium name="RefSeq"/>
        </authorList>
    </citation>
    <scope>IDENTIFICATION</scope>
    <source>
        <tissue evidence="2">Whole body</tissue>
    </source>
</reference>
<dbReference type="Proteomes" id="UP000694924">
    <property type="component" value="Unplaced"/>
</dbReference>
<proteinExistence type="predicted"/>
<name>A0ABM1IUB6_POLDO</name>
<evidence type="ECO:0000313" key="2">
    <source>
        <dbReference type="RefSeq" id="XP_015183803.1"/>
    </source>
</evidence>
<accession>A0ABM1IUB6</accession>
<dbReference type="RefSeq" id="XP_015183803.1">
    <property type="nucleotide sequence ID" value="XM_015328317.1"/>
</dbReference>
<evidence type="ECO:0000313" key="1">
    <source>
        <dbReference type="Proteomes" id="UP000694924"/>
    </source>
</evidence>
<sequence>MDESRDFLTRHKIDYPSRIAKKSVKYKPKAHYPTPLNILNGPYKYHLNTSCLNETLPLEKRTEDPRSYTNRVHTKYPHLKKFILESSLNEELFEEENKKLNRTVYQIDYSKHLDDFVSLRDQKLGTHIKRATLPDNWIIPETVQKRSFRNPWEMIRKDLLLVKVKEKPANNLDPNPKEREILRVKTGKSEYEDAIGKTGNLIMREKPYGLLLPIETSAILGTKDDSNKKSECSIVLTSKNIALPSNIF</sequence>
<organism evidence="1 2">
    <name type="scientific">Polistes dominula</name>
    <name type="common">European paper wasp</name>
    <name type="synonym">Vespa dominula</name>
    <dbReference type="NCBI Taxonomy" id="743375"/>
    <lineage>
        <taxon>Eukaryota</taxon>
        <taxon>Metazoa</taxon>
        <taxon>Ecdysozoa</taxon>
        <taxon>Arthropoda</taxon>
        <taxon>Hexapoda</taxon>
        <taxon>Insecta</taxon>
        <taxon>Pterygota</taxon>
        <taxon>Neoptera</taxon>
        <taxon>Endopterygota</taxon>
        <taxon>Hymenoptera</taxon>
        <taxon>Apocrita</taxon>
        <taxon>Aculeata</taxon>
        <taxon>Vespoidea</taxon>
        <taxon>Vespidae</taxon>
        <taxon>Polistinae</taxon>
        <taxon>Polistini</taxon>
        <taxon>Polistes</taxon>
    </lineage>
</organism>